<dbReference type="Gene3D" id="3.30.160.60">
    <property type="entry name" value="Classic Zinc Finger"/>
    <property type="match status" value="1"/>
</dbReference>
<evidence type="ECO:0000256" key="2">
    <source>
        <dbReference type="ARBA" id="ARBA00022692"/>
    </source>
</evidence>
<keyword evidence="9" id="KW-1185">Reference proteome</keyword>
<dbReference type="AlphaFoldDB" id="A0A9X3TT91"/>
<organism evidence="8 9">
    <name type="scientific">Brevibacillus thermoruber</name>
    <dbReference type="NCBI Taxonomy" id="33942"/>
    <lineage>
        <taxon>Bacteria</taxon>
        <taxon>Bacillati</taxon>
        <taxon>Bacillota</taxon>
        <taxon>Bacilli</taxon>
        <taxon>Bacillales</taxon>
        <taxon>Paenibacillaceae</taxon>
        <taxon>Brevibacillus</taxon>
    </lineage>
</organism>
<reference evidence="8" key="1">
    <citation type="submission" date="2022-12" db="EMBL/GenBank/DDBJ databases">
        <title>Draft genome sequence of the thermophilic strain Brevibacillus thermoruber HT42, isolated from Los Humeros, Puebla, Mexico, with biotechnological potential.</title>
        <authorList>
            <person name="Lara Sanchez J."/>
            <person name="Solis Palacios R."/>
            <person name="Bustos Baena A.S."/>
            <person name="Ruz Baez A.E."/>
            <person name="Espinosa Luna G."/>
            <person name="Oliart Ros R.M."/>
        </authorList>
    </citation>
    <scope>NUCLEOTIDE SEQUENCE</scope>
    <source>
        <strain evidence="8">HT42</strain>
    </source>
</reference>
<keyword evidence="3 7" id="KW-1133">Transmembrane helix</keyword>
<dbReference type="PANTHER" id="PTHR30518:SF2">
    <property type="entry name" value="ENDOLYTIC MUREIN TRANSGLYCOSYLASE"/>
    <property type="match status" value="1"/>
</dbReference>
<dbReference type="HAMAP" id="MF_02065">
    <property type="entry name" value="MltG"/>
    <property type="match status" value="1"/>
</dbReference>
<keyword evidence="1 7" id="KW-1003">Cell membrane</keyword>
<evidence type="ECO:0000256" key="5">
    <source>
        <dbReference type="ARBA" id="ARBA00023239"/>
    </source>
</evidence>
<evidence type="ECO:0000313" key="8">
    <source>
        <dbReference type="EMBL" id="MDA5109965.1"/>
    </source>
</evidence>
<dbReference type="Proteomes" id="UP001151071">
    <property type="component" value="Unassembled WGS sequence"/>
</dbReference>
<name>A0A9X3TT91_9BACL</name>
<keyword evidence="2 7" id="KW-0812">Transmembrane</keyword>
<evidence type="ECO:0000256" key="1">
    <source>
        <dbReference type="ARBA" id="ARBA00022475"/>
    </source>
</evidence>
<dbReference type="EMBL" id="JAPYYP010000024">
    <property type="protein sequence ID" value="MDA5109965.1"/>
    <property type="molecule type" value="Genomic_DNA"/>
</dbReference>
<comment type="function">
    <text evidence="7">Functions as a peptidoglycan terminase that cleaves nascent peptidoglycan strands endolytically to terminate their elongation.</text>
</comment>
<dbReference type="PANTHER" id="PTHR30518">
    <property type="entry name" value="ENDOLYTIC MUREIN TRANSGLYCOSYLASE"/>
    <property type="match status" value="1"/>
</dbReference>
<dbReference type="GO" id="GO:0008932">
    <property type="term" value="F:lytic endotransglycosylase activity"/>
    <property type="evidence" value="ECO:0007669"/>
    <property type="project" value="UniProtKB-UniRule"/>
</dbReference>
<sequence length="364" mass="40924">MNLLSLKQDRSAEWPPPQRRRRGRFFRLGVALFCLLIAAGGAACYVYQGLQPPNGEHTVKKVSIPSGSSVREIGRLLEEQGLIRSADLFAYYAMYQGIGSRLQAGTYQFQTGATVDEILQTMAEGKTVVDTVRFTVPEGWNVEQIADHLAQKGLADKAAFLREVNQGSFPEFPFVAAIPKTEGRKYRLEGYLFPETYEVKKGASAHEIIAKMLAQFQKEWKPEWTETLKQRGMTMDEAVRLASIVEREVVVDKERPIVAGVYYNRLREGWLLQADATVQFVLGKQRDRLTYDDLKVNSPYNTYMHPGLPPGPIANPGRASLAAAVHPAQHDYFFYVTKKDGSSEHYFSRTLAEHEANDAKSRGN</sequence>
<keyword evidence="6 7" id="KW-0961">Cell wall biogenesis/degradation</keyword>
<evidence type="ECO:0000256" key="7">
    <source>
        <dbReference type="HAMAP-Rule" id="MF_02065"/>
    </source>
</evidence>
<evidence type="ECO:0000256" key="4">
    <source>
        <dbReference type="ARBA" id="ARBA00023136"/>
    </source>
</evidence>
<dbReference type="InterPro" id="IPR003770">
    <property type="entry name" value="MLTG-like"/>
</dbReference>
<dbReference type="NCBIfam" id="TIGR00247">
    <property type="entry name" value="endolytic transglycosylase MltG"/>
    <property type="match status" value="1"/>
</dbReference>
<comment type="caution">
    <text evidence="8">The sequence shown here is derived from an EMBL/GenBank/DDBJ whole genome shotgun (WGS) entry which is preliminary data.</text>
</comment>
<evidence type="ECO:0000256" key="6">
    <source>
        <dbReference type="ARBA" id="ARBA00023316"/>
    </source>
</evidence>
<evidence type="ECO:0000256" key="3">
    <source>
        <dbReference type="ARBA" id="ARBA00022989"/>
    </source>
</evidence>
<accession>A0A9X3TT91</accession>
<dbReference type="Gene3D" id="3.30.1490.480">
    <property type="entry name" value="Endolytic murein transglycosylase"/>
    <property type="match status" value="2"/>
</dbReference>
<keyword evidence="4 7" id="KW-0472">Membrane</keyword>
<evidence type="ECO:0000313" key="9">
    <source>
        <dbReference type="Proteomes" id="UP001151071"/>
    </source>
</evidence>
<comment type="catalytic activity">
    <reaction evidence="7">
        <text>a peptidoglycan chain = a peptidoglycan chain with N-acetyl-1,6-anhydromuramyl-[peptide] at the reducing end + a peptidoglycan chain with N-acetylglucosamine at the non-reducing end.</text>
        <dbReference type="EC" id="4.2.2.29"/>
    </reaction>
</comment>
<dbReference type="GO" id="GO:0005886">
    <property type="term" value="C:plasma membrane"/>
    <property type="evidence" value="ECO:0007669"/>
    <property type="project" value="UniProtKB-UniRule"/>
</dbReference>
<protein>
    <recommendedName>
        <fullName evidence="7">Endolytic murein transglycosylase</fullName>
        <ecNumber evidence="7">4.2.2.29</ecNumber>
    </recommendedName>
    <alternativeName>
        <fullName evidence="7">Peptidoglycan lytic transglycosylase</fullName>
    </alternativeName>
    <alternativeName>
        <fullName evidence="7">Peptidoglycan polymerization terminase</fullName>
    </alternativeName>
</protein>
<dbReference type="RefSeq" id="WP_271140581.1">
    <property type="nucleotide sequence ID" value="NZ_JAPYYP010000024.1"/>
</dbReference>
<dbReference type="GO" id="GO:0009252">
    <property type="term" value="P:peptidoglycan biosynthetic process"/>
    <property type="evidence" value="ECO:0007669"/>
    <property type="project" value="UniProtKB-UniRule"/>
</dbReference>
<dbReference type="EC" id="4.2.2.29" evidence="7"/>
<comment type="similarity">
    <text evidence="7">Belongs to the transglycosylase MltG family.</text>
</comment>
<dbReference type="CDD" id="cd08010">
    <property type="entry name" value="MltG_like"/>
    <property type="match status" value="1"/>
</dbReference>
<gene>
    <name evidence="7 8" type="primary">mltG</name>
    <name evidence="8" type="ORF">O3V59_16485</name>
</gene>
<proteinExistence type="inferred from homology"/>
<dbReference type="GO" id="GO:0071555">
    <property type="term" value="P:cell wall organization"/>
    <property type="evidence" value="ECO:0007669"/>
    <property type="project" value="UniProtKB-KW"/>
</dbReference>
<keyword evidence="5 7" id="KW-0456">Lyase</keyword>
<dbReference type="Pfam" id="PF02618">
    <property type="entry name" value="YceG"/>
    <property type="match status" value="1"/>
</dbReference>
<feature type="site" description="Important for catalytic activity" evidence="7">
    <location>
        <position position="248"/>
    </location>
</feature>